<dbReference type="SUPFAM" id="SSF51735">
    <property type="entry name" value="NAD(P)-binding Rossmann-fold domains"/>
    <property type="match status" value="1"/>
</dbReference>
<dbReference type="InterPro" id="IPR006140">
    <property type="entry name" value="D-isomer_DH_NAD-bd"/>
</dbReference>
<evidence type="ECO:0000256" key="1">
    <source>
        <dbReference type="ARBA" id="ARBA00023002"/>
    </source>
</evidence>
<dbReference type="Pfam" id="PF02826">
    <property type="entry name" value="2-Hacid_dh_C"/>
    <property type="match status" value="1"/>
</dbReference>
<evidence type="ECO:0000256" key="2">
    <source>
        <dbReference type="ARBA" id="ARBA00023027"/>
    </source>
</evidence>
<sequence length="324" mass="36107">MRIVISEDNNKLYRSELLSFDPSMEIIALNPLDSRDPAWEAIPESDALFMCYQFLFAARDHPEIHDALLILSKRMKFIQSGFAGMDSPILQAILKIENIQIANASSVYAIPIAHYVFSQILRWNKRIDQHIEFQQSKHWAPIAGDGELTDKTLVILGYGGIGKQVAKLGKAFGMRVTGIKRNPVDDEYADEVLGLDQFEALLPLTDYLVLALPDSAQTRDVINADVLKKLNNSAMLINVGRGTAINELDLADALNSEEISAAALDTIKNEPLENSSSLWTAKNCFISAHDSAHSLLSLERAFDLFFQNIKNIQNGDQIVNLYSE</sequence>
<proteinExistence type="predicted"/>
<protein>
    <recommendedName>
        <fullName evidence="3">D-isomer specific 2-hydroxyacid dehydrogenase NAD-binding domain-containing protein</fullName>
    </recommendedName>
</protein>
<evidence type="ECO:0000313" key="4">
    <source>
        <dbReference type="EMBL" id="KRO41335.1"/>
    </source>
</evidence>
<keyword evidence="1" id="KW-0560">Oxidoreductase</keyword>
<comment type="caution">
    <text evidence="4">The sequence shown here is derived from an EMBL/GenBank/DDBJ whole genome shotgun (WGS) entry which is preliminary data.</text>
</comment>
<name>A0A0R2PT83_9GAMM</name>
<dbReference type="CDD" id="cd05300">
    <property type="entry name" value="2-Hacid_dh_1"/>
    <property type="match status" value="1"/>
</dbReference>
<feature type="domain" description="D-isomer specific 2-hydroxyacid dehydrogenase NAD-binding" evidence="3">
    <location>
        <begin position="118"/>
        <end position="289"/>
    </location>
</feature>
<dbReference type="InterPro" id="IPR036291">
    <property type="entry name" value="NAD(P)-bd_dom_sf"/>
</dbReference>
<keyword evidence="2" id="KW-0520">NAD</keyword>
<dbReference type="GO" id="GO:0016491">
    <property type="term" value="F:oxidoreductase activity"/>
    <property type="evidence" value="ECO:0007669"/>
    <property type="project" value="UniProtKB-KW"/>
</dbReference>
<dbReference type="AlphaFoldDB" id="A0A0R2PT83"/>
<dbReference type="Proteomes" id="UP000050874">
    <property type="component" value="Unassembled WGS sequence"/>
</dbReference>
<dbReference type="PANTHER" id="PTHR43333:SF1">
    <property type="entry name" value="D-ISOMER SPECIFIC 2-HYDROXYACID DEHYDROGENASE NAD-BINDING DOMAIN-CONTAINING PROTEIN"/>
    <property type="match status" value="1"/>
</dbReference>
<dbReference type="Gene3D" id="3.40.50.720">
    <property type="entry name" value="NAD(P)-binding Rossmann-like Domain"/>
    <property type="match status" value="2"/>
</dbReference>
<evidence type="ECO:0000313" key="5">
    <source>
        <dbReference type="Proteomes" id="UP000050874"/>
    </source>
</evidence>
<reference evidence="5" key="1">
    <citation type="submission" date="2015-10" db="EMBL/GenBank/DDBJ databases">
        <title>Metagenome-Assembled Genomes uncover a global brackish microbiome.</title>
        <authorList>
            <person name="Hugerth L.W."/>
            <person name="Larsson J."/>
            <person name="Alneberg J."/>
            <person name="Lindh M.V."/>
            <person name="Legrand C."/>
            <person name="Pinhassi J."/>
            <person name="Andersson A."/>
        </authorList>
    </citation>
    <scope>NUCLEOTIDE SEQUENCE [LARGE SCALE GENOMIC DNA]</scope>
</reference>
<dbReference type="GO" id="GO:0051287">
    <property type="term" value="F:NAD binding"/>
    <property type="evidence" value="ECO:0007669"/>
    <property type="project" value="InterPro"/>
</dbReference>
<accession>A0A0R2PT83</accession>
<gene>
    <name evidence="4" type="ORF">ABR63_06630</name>
</gene>
<dbReference type="PANTHER" id="PTHR43333">
    <property type="entry name" value="2-HACID_DH_C DOMAIN-CONTAINING PROTEIN"/>
    <property type="match status" value="1"/>
</dbReference>
<evidence type="ECO:0000259" key="3">
    <source>
        <dbReference type="Pfam" id="PF02826"/>
    </source>
</evidence>
<dbReference type="EMBL" id="LIAV01000007">
    <property type="protein sequence ID" value="KRO41335.1"/>
    <property type="molecule type" value="Genomic_DNA"/>
</dbReference>
<organism evidence="4 5">
    <name type="scientific">SAR86 cluster bacterium BACL1 MAG-120920-bin57</name>
    <dbReference type="NCBI Taxonomy" id="1655571"/>
    <lineage>
        <taxon>Bacteria</taxon>
        <taxon>Pseudomonadati</taxon>
        <taxon>Pseudomonadota</taxon>
        <taxon>Gammaproteobacteria</taxon>
        <taxon>SAR86 cluster</taxon>
    </lineage>
</organism>